<dbReference type="CDD" id="cd00077">
    <property type="entry name" value="HDc"/>
    <property type="match status" value="1"/>
</dbReference>
<comment type="caution">
    <text evidence="2">The sequence shown here is derived from an EMBL/GenBank/DDBJ whole genome shotgun (WGS) entry which is preliminary data.</text>
</comment>
<reference evidence="2 3" key="1">
    <citation type="submission" date="2017-07" db="EMBL/GenBank/DDBJ databases">
        <title>Mechanisms for carbon and nitrogen cycling indicate functional differentiation within the Candidate Phyla Radiation.</title>
        <authorList>
            <person name="Danczak R.E."/>
            <person name="Johnston M.D."/>
            <person name="Kenah C."/>
            <person name="Slattery M."/>
            <person name="Wrighton K.C."/>
            <person name="Wilkins M.J."/>
        </authorList>
    </citation>
    <scope>NUCLEOTIDE SEQUENCE [LARGE SCALE GENOMIC DNA]</scope>
    <source>
        <strain evidence="2">Licking1014_7</strain>
    </source>
</reference>
<dbReference type="SUPFAM" id="SSF109604">
    <property type="entry name" value="HD-domain/PDEase-like"/>
    <property type="match status" value="1"/>
</dbReference>
<dbReference type="AlphaFoldDB" id="A0A554LHD3"/>
<dbReference type="EMBL" id="VMGK01000039">
    <property type="protein sequence ID" value="TSC92268.1"/>
    <property type="molecule type" value="Genomic_DNA"/>
</dbReference>
<dbReference type="InterPro" id="IPR051094">
    <property type="entry name" value="Diverse_Catalytic_Enzymes"/>
</dbReference>
<dbReference type="SMART" id="SM00471">
    <property type="entry name" value="HDc"/>
    <property type="match status" value="1"/>
</dbReference>
<dbReference type="NCBIfam" id="TIGR00277">
    <property type="entry name" value="HDIG"/>
    <property type="match status" value="1"/>
</dbReference>
<dbReference type="Pfam" id="PF01966">
    <property type="entry name" value="HD"/>
    <property type="match status" value="1"/>
</dbReference>
<evidence type="ECO:0000313" key="3">
    <source>
        <dbReference type="Proteomes" id="UP000315689"/>
    </source>
</evidence>
<dbReference type="InterPro" id="IPR003607">
    <property type="entry name" value="HD/PDEase_dom"/>
</dbReference>
<evidence type="ECO:0000259" key="1">
    <source>
        <dbReference type="PROSITE" id="PS51831"/>
    </source>
</evidence>
<dbReference type="InterPro" id="IPR006675">
    <property type="entry name" value="HDIG_dom"/>
</dbReference>
<organism evidence="2 3">
    <name type="scientific">Candidatus Berkelbacteria bacterium Licking1014_7</name>
    <dbReference type="NCBI Taxonomy" id="2017147"/>
    <lineage>
        <taxon>Bacteria</taxon>
        <taxon>Candidatus Berkelbacteria</taxon>
    </lineage>
</organism>
<dbReference type="InterPro" id="IPR006674">
    <property type="entry name" value="HD_domain"/>
</dbReference>
<dbReference type="PANTHER" id="PTHR35795:SF1">
    <property type="entry name" value="BIS(5'-NUCLEOSYL)-TETRAPHOSPHATASE, SYMMETRICAL"/>
    <property type="match status" value="1"/>
</dbReference>
<accession>A0A554LHD3</accession>
<dbReference type="Proteomes" id="UP000315689">
    <property type="component" value="Unassembled WGS sequence"/>
</dbReference>
<dbReference type="GO" id="GO:0016787">
    <property type="term" value="F:hydrolase activity"/>
    <property type="evidence" value="ECO:0007669"/>
    <property type="project" value="UniProtKB-KW"/>
</dbReference>
<evidence type="ECO:0000313" key="2">
    <source>
        <dbReference type="EMBL" id="TSC92268.1"/>
    </source>
</evidence>
<proteinExistence type="predicted"/>
<dbReference type="Gene3D" id="1.10.3210.10">
    <property type="entry name" value="Hypothetical protein af1432"/>
    <property type="match status" value="1"/>
</dbReference>
<keyword evidence="2" id="KW-0378">Hydrolase</keyword>
<protein>
    <submittedName>
        <fullName evidence="2">Metal-dependent phosphohydrolase HD sub domain-containing protein</fullName>
    </submittedName>
</protein>
<dbReference type="PROSITE" id="PS51831">
    <property type="entry name" value="HD"/>
    <property type="match status" value="1"/>
</dbReference>
<dbReference type="PANTHER" id="PTHR35795">
    <property type="entry name" value="SLR1885 PROTEIN"/>
    <property type="match status" value="1"/>
</dbReference>
<feature type="domain" description="HD" evidence="1">
    <location>
        <begin position="21"/>
        <end position="123"/>
    </location>
</feature>
<gene>
    <name evidence="2" type="ORF">CEN89_772</name>
</gene>
<sequence>MMTKIEQVKNLVKNKFEENDWRYHILPVVKYAKKLARIYKVDMELTELAALLHDIGRVDKKNDENHHIIGISMAEEILKKFNYPDRAIEEVKHVVVSHRTSKGENPKTIIAKIVANADAMAHFDILPVFFWWRKSGKEDRFEDVLQWVENKLKKDWQKKITLPEAKEISKKNYEANKLILGFLNKYAKEKHY</sequence>
<name>A0A554LHD3_9BACT</name>